<feature type="signal peptide" evidence="4">
    <location>
        <begin position="1"/>
        <end position="19"/>
    </location>
</feature>
<dbReference type="PANTHER" id="PTHR42760:SF37">
    <property type="entry name" value="CLAVALDEHYDE DEHYDROGENASE"/>
    <property type="match status" value="1"/>
</dbReference>
<dbReference type="SUPFAM" id="SSF51735">
    <property type="entry name" value="NAD(P)-binding Rossmann-fold domains"/>
    <property type="match status" value="1"/>
</dbReference>
<dbReference type="CDD" id="cd05233">
    <property type="entry name" value="SDR_c"/>
    <property type="match status" value="1"/>
</dbReference>
<dbReference type="GO" id="GO:0016616">
    <property type="term" value="F:oxidoreductase activity, acting on the CH-OH group of donors, NAD or NADP as acceptor"/>
    <property type="evidence" value="ECO:0007669"/>
    <property type="project" value="TreeGrafter"/>
</dbReference>
<evidence type="ECO:0000256" key="3">
    <source>
        <dbReference type="ARBA" id="ARBA00023002"/>
    </source>
</evidence>
<dbReference type="PRINTS" id="PR00081">
    <property type="entry name" value="GDHRDH"/>
</dbReference>
<evidence type="ECO:0000256" key="4">
    <source>
        <dbReference type="SAM" id="SignalP"/>
    </source>
</evidence>
<evidence type="ECO:0008006" key="7">
    <source>
        <dbReference type="Google" id="ProtNLM"/>
    </source>
</evidence>
<evidence type="ECO:0000313" key="6">
    <source>
        <dbReference type="Proteomes" id="UP000001294"/>
    </source>
</evidence>
<evidence type="ECO:0000256" key="1">
    <source>
        <dbReference type="ARBA" id="ARBA00006484"/>
    </source>
</evidence>
<reference evidence="6" key="1">
    <citation type="journal article" date="2015" name="Genome Announc.">
        <title>Genome sequence of the AIDS-associated pathogen Penicillium marneffei (ATCC18224) and its near taxonomic relative Talaromyces stipitatus (ATCC10500).</title>
        <authorList>
            <person name="Nierman W.C."/>
            <person name="Fedorova-Abrams N.D."/>
            <person name="Andrianopoulos A."/>
        </authorList>
    </citation>
    <scope>NUCLEOTIDE SEQUENCE [LARGE SCALE GENOMIC DNA]</scope>
    <source>
        <strain evidence="6">ATCC 18224 / CBS 334.59 / QM 7333</strain>
    </source>
</reference>
<dbReference type="Gene3D" id="3.40.50.720">
    <property type="entry name" value="NAD(P)-binding Rossmann-like Domain"/>
    <property type="match status" value="1"/>
</dbReference>
<dbReference type="PRINTS" id="PR00080">
    <property type="entry name" value="SDRFAMILY"/>
</dbReference>
<organism evidence="5 6">
    <name type="scientific">Talaromyces marneffei (strain ATCC 18224 / CBS 334.59 / QM 7333)</name>
    <name type="common">Penicillium marneffei</name>
    <dbReference type="NCBI Taxonomy" id="441960"/>
    <lineage>
        <taxon>Eukaryota</taxon>
        <taxon>Fungi</taxon>
        <taxon>Dikarya</taxon>
        <taxon>Ascomycota</taxon>
        <taxon>Pezizomycotina</taxon>
        <taxon>Eurotiomycetes</taxon>
        <taxon>Eurotiomycetidae</taxon>
        <taxon>Eurotiales</taxon>
        <taxon>Trichocomaceae</taxon>
        <taxon>Talaromyces</taxon>
        <taxon>Talaromyces sect. Talaromyces</taxon>
    </lineage>
</organism>
<protein>
    <recommendedName>
        <fullName evidence="7">Oxidoreductase, short chain dehydrogenase/reductase family</fullName>
    </recommendedName>
</protein>
<dbReference type="Pfam" id="PF00106">
    <property type="entry name" value="adh_short"/>
    <property type="match status" value="1"/>
</dbReference>
<dbReference type="HOGENOM" id="CLU_440109_0_0_1"/>
<sequence>MVIMRVSACSILYFGLAATNPLGRCRLGGGKRVILVEKEASLEDMPTVIRILVPEQVLTMGCKHSETTHDYTEYLDIPVIEWTVDDLVNIYADFATGLTGTSLNISVGEDYMIYVEQLWQISIHRMELGSAGSSTIGPLASISEFVEKHSLQYLAYSVYFNAQGVFKYVDGSFLDVLSGADIVTVNHGNWEIFDKASARMGLDVLLSSTVVSAQCSKNGTAPYQVTESRVPGLFYVWHHVMQVHTCKLKLKLKRRYQKRFSNYRILDNYTGAAFLSHSSGILWNFTSSLFLEIIRAAERLASGVRSSIEGFATCFSNNGDVFEDIDHESCSLGLSAGFTFMSKTYNDTYPAITAANCKQRGRAVLISGASKGIGRSITIAFAQAGASGIAIGARTSLDEVEKDAIAAAQAAGHPAPQVLKLELDVSDEASVEQAAAKTREVFGGLDLLVNNAGRLEESARLADSDPKSWWNTWEVNFKGTYLMTRAFVPLLLEGGEKTIVNITSITAFVQRPGGSAYQTGKLALLRLTEFTAIEYEDQGLVAWAIHPGCVPTELTSTLPPFAKEKLVDEPSLVADTIVWLTQEKQAWLNGRYISANWDMEELMSRKQEIVDGDKLKVQLVI</sequence>
<evidence type="ECO:0000313" key="5">
    <source>
        <dbReference type="EMBL" id="EEA28274.1"/>
    </source>
</evidence>
<keyword evidence="4" id="KW-0732">Signal</keyword>
<dbReference type="VEuPathDB" id="FungiDB:PMAA_030900"/>
<proteinExistence type="inferred from homology"/>
<comment type="similarity">
    <text evidence="1">Belongs to the short-chain dehydrogenases/reductases (SDR) family.</text>
</comment>
<evidence type="ECO:0000256" key="2">
    <source>
        <dbReference type="ARBA" id="ARBA00022857"/>
    </source>
</evidence>
<keyword evidence="2" id="KW-0521">NADP</keyword>
<gene>
    <name evidence="5" type="ORF">PMAA_030900</name>
</gene>
<dbReference type="AlphaFoldDB" id="B6Q4G8"/>
<keyword evidence="3" id="KW-0560">Oxidoreductase</keyword>
<dbReference type="EMBL" id="DS995899">
    <property type="protein sequence ID" value="EEA28274.1"/>
    <property type="molecule type" value="Genomic_DNA"/>
</dbReference>
<feature type="chain" id="PRO_5002847863" description="Oxidoreductase, short chain dehydrogenase/reductase family" evidence="4">
    <location>
        <begin position="20"/>
        <end position="621"/>
    </location>
</feature>
<dbReference type="InterPro" id="IPR036291">
    <property type="entry name" value="NAD(P)-bd_dom_sf"/>
</dbReference>
<dbReference type="PANTHER" id="PTHR42760">
    <property type="entry name" value="SHORT-CHAIN DEHYDROGENASES/REDUCTASES FAMILY MEMBER"/>
    <property type="match status" value="1"/>
</dbReference>
<keyword evidence="6" id="KW-1185">Reference proteome</keyword>
<dbReference type="Proteomes" id="UP000001294">
    <property type="component" value="Unassembled WGS sequence"/>
</dbReference>
<dbReference type="OrthoDB" id="1933717at2759"/>
<accession>B6Q4G8</accession>
<dbReference type="InterPro" id="IPR002347">
    <property type="entry name" value="SDR_fam"/>
</dbReference>
<name>B6Q4G8_TALMQ</name>